<feature type="non-terminal residue" evidence="1">
    <location>
        <position position="1"/>
    </location>
</feature>
<dbReference type="EMBL" id="JACVVK020000275">
    <property type="protein sequence ID" value="KAK7480773.1"/>
    <property type="molecule type" value="Genomic_DNA"/>
</dbReference>
<name>A0ABD0K1E8_9CAEN</name>
<dbReference type="AlphaFoldDB" id="A0ABD0K1E8"/>
<gene>
    <name evidence="1" type="ORF">BaRGS_00028034</name>
</gene>
<dbReference type="Proteomes" id="UP001519460">
    <property type="component" value="Unassembled WGS sequence"/>
</dbReference>
<organism evidence="1 2">
    <name type="scientific">Batillaria attramentaria</name>
    <dbReference type="NCBI Taxonomy" id="370345"/>
    <lineage>
        <taxon>Eukaryota</taxon>
        <taxon>Metazoa</taxon>
        <taxon>Spiralia</taxon>
        <taxon>Lophotrochozoa</taxon>
        <taxon>Mollusca</taxon>
        <taxon>Gastropoda</taxon>
        <taxon>Caenogastropoda</taxon>
        <taxon>Sorbeoconcha</taxon>
        <taxon>Cerithioidea</taxon>
        <taxon>Batillariidae</taxon>
        <taxon>Batillaria</taxon>
    </lineage>
</organism>
<keyword evidence="2" id="KW-1185">Reference proteome</keyword>
<proteinExistence type="predicted"/>
<evidence type="ECO:0000313" key="1">
    <source>
        <dbReference type="EMBL" id="KAK7480773.1"/>
    </source>
</evidence>
<evidence type="ECO:0000313" key="2">
    <source>
        <dbReference type="Proteomes" id="UP001519460"/>
    </source>
</evidence>
<protein>
    <submittedName>
        <fullName evidence="1">Uncharacterized protein</fullName>
    </submittedName>
</protein>
<sequence>VSVFKCSREETLLATHAAPSNSICLAIAEVTHRARGGDLLFPFRTIGYGLDLP</sequence>
<reference evidence="1 2" key="1">
    <citation type="journal article" date="2023" name="Sci. Data">
        <title>Genome assembly of the Korean intertidal mud-creeper Batillaria attramentaria.</title>
        <authorList>
            <person name="Patra A.K."/>
            <person name="Ho P.T."/>
            <person name="Jun S."/>
            <person name="Lee S.J."/>
            <person name="Kim Y."/>
            <person name="Won Y.J."/>
        </authorList>
    </citation>
    <scope>NUCLEOTIDE SEQUENCE [LARGE SCALE GENOMIC DNA]</scope>
    <source>
        <strain evidence="1">Wonlab-2016</strain>
    </source>
</reference>
<comment type="caution">
    <text evidence="1">The sequence shown here is derived from an EMBL/GenBank/DDBJ whole genome shotgun (WGS) entry which is preliminary data.</text>
</comment>
<accession>A0ABD0K1E8</accession>